<dbReference type="GO" id="GO:0005737">
    <property type="term" value="C:cytoplasm"/>
    <property type="evidence" value="ECO:0007669"/>
    <property type="project" value="UniProtKB-SubCell"/>
</dbReference>
<dbReference type="RefSeq" id="WP_103264399.1">
    <property type="nucleotide sequence ID" value="NZ_CABMLE010000002.1"/>
</dbReference>
<evidence type="ECO:0000256" key="2">
    <source>
        <dbReference type="ARBA" id="ARBA00001958"/>
    </source>
</evidence>
<evidence type="ECO:0000256" key="10">
    <source>
        <dbReference type="ARBA" id="ARBA00022777"/>
    </source>
</evidence>
<proteinExistence type="inferred from homology"/>
<comment type="cofactor">
    <cofactor evidence="2">
        <name>K(+)</name>
        <dbReference type="ChEBI" id="CHEBI:29103"/>
    </cofactor>
</comment>
<reference evidence="18" key="1">
    <citation type="submission" date="2018-01" db="EMBL/GenBank/DDBJ databases">
        <title>Rubneribacter badeniensis gen. nov., sp. nov., and Colonibacter rubneri, gen. nov., sp. nov., WGS of new members of the Eggerthellaceae.</title>
        <authorList>
            <person name="Danylec N."/>
            <person name="Stoll D.A."/>
            <person name="Doetsch A."/>
            <person name="Kulling S.E."/>
            <person name="Huch M."/>
        </authorList>
    </citation>
    <scope>NUCLEOTIDE SEQUENCE [LARGE SCALE GENOMIC DNA]</scope>
    <source>
        <strain evidence="18">ResAG-96</strain>
    </source>
</reference>
<evidence type="ECO:0000256" key="5">
    <source>
        <dbReference type="ARBA" id="ARBA00011738"/>
    </source>
</evidence>
<dbReference type="OrthoDB" id="9804707at2"/>
<dbReference type="UniPathway" id="UPA00241">
    <property type="reaction ID" value="UER00352"/>
</dbReference>
<evidence type="ECO:0000256" key="7">
    <source>
        <dbReference type="ARBA" id="ARBA00022490"/>
    </source>
</evidence>
<dbReference type="HAMAP" id="MF_01274">
    <property type="entry name" value="Pantothen_kinase_3"/>
    <property type="match status" value="1"/>
</dbReference>
<evidence type="ECO:0000256" key="8">
    <source>
        <dbReference type="ARBA" id="ARBA00022679"/>
    </source>
</evidence>
<feature type="binding site" evidence="16">
    <location>
        <position position="220"/>
    </location>
    <ligand>
        <name>substrate</name>
    </ligand>
</feature>
<keyword evidence="16" id="KW-0479">Metal-binding</keyword>
<evidence type="ECO:0000256" key="13">
    <source>
        <dbReference type="ARBA" id="ARBA00022993"/>
    </source>
</evidence>
<comment type="catalytic activity">
    <reaction evidence="1 16">
        <text>(R)-pantothenate + ATP = (R)-4'-phosphopantothenate + ADP + H(+)</text>
        <dbReference type="Rhea" id="RHEA:16373"/>
        <dbReference type="ChEBI" id="CHEBI:10986"/>
        <dbReference type="ChEBI" id="CHEBI:15378"/>
        <dbReference type="ChEBI" id="CHEBI:29032"/>
        <dbReference type="ChEBI" id="CHEBI:30616"/>
        <dbReference type="ChEBI" id="CHEBI:456216"/>
        <dbReference type="EC" id="2.7.1.33"/>
    </reaction>
</comment>
<keyword evidence="12 16" id="KW-0630">Potassium</keyword>
<dbReference type="GO" id="GO:0005524">
    <property type="term" value="F:ATP binding"/>
    <property type="evidence" value="ECO:0007669"/>
    <property type="project" value="UniProtKB-UniRule"/>
</dbReference>
<sequence length="292" mass="30609">MGGIRKAVADADCPEAVVEAKRPRRTADGPVLAVDVGNSVTNLGLFEGGELAATWTATTSELLTTDEAWAIAASFLRLVEDGALSEIGGAVRLRDGIVASVVPDLTDSWVTAISRMSGRRPLVVGPGLKTGLKMRYNDPGQLGADRIADLVAAKGSYAHPLIVVDFGTTTNFEVVDPEGAFIGGAIAPGLKLCAKALADAAARLPVVELIAPASMVGKNTREAMQAGIVMGEIARIDGLIDLMWGELGYETDVVATGSDADMLAALSKRIRRVDEHLTLRGLALLHAMNRRD</sequence>
<organism evidence="17 18">
    <name type="scientific">Enteroscipio rubneri</name>
    <dbReference type="NCBI Taxonomy" id="2070686"/>
    <lineage>
        <taxon>Bacteria</taxon>
        <taxon>Bacillati</taxon>
        <taxon>Actinomycetota</taxon>
        <taxon>Coriobacteriia</taxon>
        <taxon>Eggerthellales</taxon>
        <taxon>Eggerthellaceae</taxon>
        <taxon>Enteroscipio</taxon>
    </lineage>
</organism>
<keyword evidence="10 16" id="KW-0418">Kinase</keyword>
<dbReference type="Pfam" id="PF03309">
    <property type="entry name" value="Pan_kinase"/>
    <property type="match status" value="1"/>
</dbReference>
<evidence type="ECO:0000256" key="4">
    <source>
        <dbReference type="ARBA" id="ARBA00005225"/>
    </source>
</evidence>
<keyword evidence="11 16" id="KW-0067">ATP-binding</keyword>
<evidence type="ECO:0000256" key="3">
    <source>
        <dbReference type="ARBA" id="ARBA00004496"/>
    </source>
</evidence>
<dbReference type="Proteomes" id="UP000236197">
    <property type="component" value="Unassembled WGS sequence"/>
</dbReference>
<dbReference type="PANTHER" id="PTHR34265">
    <property type="entry name" value="TYPE III PANTOTHENATE KINASE"/>
    <property type="match status" value="1"/>
</dbReference>
<evidence type="ECO:0000256" key="15">
    <source>
        <dbReference type="ARBA" id="ARBA00040883"/>
    </source>
</evidence>
<dbReference type="PANTHER" id="PTHR34265:SF1">
    <property type="entry name" value="TYPE III PANTOTHENATE KINASE"/>
    <property type="match status" value="1"/>
</dbReference>
<comment type="cofactor">
    <cofactor evidence="16">
        <name>NH4(+)</name>
        <dbReference type="ChEBI" id="CHEBI:28938"/>
    </cofactor>
    <cofactor evidence="16">
        <name>K(+)</name>
        <dbReference type="ChEBI" id="CHEBI:29103"/>
    </cofactor>
    <text evidence="16">A monovalent cation. Ammonium or potassium.</text>
</comment>
<dbReference type="InterPro" id="IPR004619">
    <property type="entry name" value="Type_III_PanK"/>
</dbReference>
<dbReference type="InterPro" id="IPR043129">
    <property type="entry name" value="ATPase_NBD"/>
</dbReference>
<evidence type="ECO:0000313" key="18">
    <source>
        <dbReference type="Proteomes" id="UP000236197"/>
    </source>
</evidence>
<evidence type="ECO:0000256" key="9">
    <source>
        <dbReference type="ARBA" id="ARBA00022741"/>
    </source>
</evidence>
<dbReference type="AlphaFoldDB" id="A0A2K2UDC5"/>
<keyword evidence="18" id="KW-1185">Reference proteome</keyword>
<dbReference type="GO" id="GO:0004594">
    <property type="term" value="F:pantothenate kinase activity"/>
    <property type="evidence" value="ECO:0007669"/>
    <property type="project" value="UniProtKB-UniRule"/>
</dbReference>
<comment type="pathway">
    <text evidence="4 16">Cofactor biosynthesis; coenzyme A biosynthesis; CoA from (R)-pantothenate: step 1/5.</text>
</comment>
<evidence type="ECO:0000256" key="6">
    <source>
        <dbReference type="ARBA" id="ARBA00012102"/>
    </source>
</evidence>
<dbReference type="SUPFAM" id="SSF53067">
    <property type="entry name" value="Actin-like ATPase domain"/>
    <property type="match status" value="2"/>
</dbReference>
<feature type="binding site" evidence="16">
    <location>
        <position position="165"/>
    </location>
    <ligand>
        <name>K(+)</name>
        <dbReference type="ChEBI" id="CHEBI:29103"/>
    </ligand>
</feature>
<evidence type="ECO:0000256" key="16">
    <source>
        <dbReference type="HAMAP-Rule" id="MF_01274"/>
    </source>
</evidence>
<keyword evidence="7 16" id="KW-0963">Cytoplasm</keyword>
<evidence type="ECO:0000256" key="1">
    <source>
        <dbReference type="ARBA" id="ARBA00001206"/>
    </source>
</evidence>
<dbReference type="NCBIfam" id="TIGR00671">
    <property type="entry name" value="baf"/>
    <property type="match status" value="1"/>
</dbReference>
<keyword evidence="9 16" id="KW-0547">Nucleotide-binding</keyword>
<evidence type="ECO:0000256" key="11">
    <source>
        <dbReference type="ARBA" id="ARBA00022840"/>
    </source>
</evidence>
<feature type="binding site" evidence="16">
    <location>
        <begin position="143"/>
        <end position="146"/>
    </location>
    <ligand>
        <name>substrate</name>
    </ligand>
</feature>
<comment type="similarity">
    <text evidence="14 16">Belongs to the type III pantothenate kinase family.</text>
</comment>
<dbReference type="CDD" id="cd24015">
    <property type="entry name" value="ASKHA_NBD_PanK-III"/>
    <property type="match status" value="1"/>
</dbReference>
<dbReference type="EMBL" id="PPEK01000002">
    <property type="protein sequence ID" value="PNV68331.1"/>
    <property type="molecule type" value="Genomic_DNA"/>
</dbReference>
<keyword evidence="13 16" id="KW-0173">Coenzyme A biosynthesis</keyword>
<keyword evidence="8 16" id="KW-0808">Transferase</keyword>
<gene>
    <name evidence="16" type="primary">coaX</name>
    <name evidence="17" type="ORF">C2L71_03495</name>
</gene>
<dbReference type="Gene3D" id="3.30.420.40">
    <property type="match status" value="2"/>
</dbReference>
<feature type="binding site" evidence="16">
    <location>
        <position position="168"/>
    </location>
    <ligand>
        <name>ATP</name>
        <dbReference type="ChEBI" id="CHEBI:30616"/>
    </ligand>
</feature>
<dbReference type="GO" id="GO:0046872">
    <property type="term" value="F:metal ion binding"/>
    <property type="evidence" value="ECO:0007669"/>
    <property type="project" value="UniProtKB-KW"/>
</dbReference>
<comment type="subcellular location">
    <subcellularLocation>
        <location evidence="3 16">Cytoplasm</location>
    </subcellularLocation>
</comment>
<evidence type="ECO:0000256" key="14">
    <source>
        <dbReference type="ARBA" id="ARBA00038036"/>
    </source>
</evidence>
<protein>
    <recommendedName>
        <fullName evidence="15 16">Type III pantothenate kinase</fullName>
        <ecNumber evidence="6 16">2.7.1.33</ecNumber>
    </recommendedName>
    <alternativeName>
        <fullName evidence="16">PanK-III</fullName>
    </alternativeName>
    <alternativeName>
        <fullName evidence="16">Pantothenic acid kinase</fullName>
    </alternativeName>
</protein>
<evidence type="ECO:0000313" key="17">
    <source>
        <dbReference type="EMBL" id="PNV68331.1"/>
    </source>
</evidence>
<dbReference type="EC" id="2.7.1.33" evidence="6 16"/>
<comment type="function">
    <text evidence="16">Catalyzes the phosphorylation of pantothenate (Pan), the first step in CoA biosynthesis.</text>
</comment>
<accession>A0A2K2UDC5</accession>
<comment type="caution">
    <text evidence="17">The sequence shown here is derived from an EMBL/GenBank/DDBJ whole genome shotgun (WGS) entry which is preliminary data.</text>
</comment>
<comment type="subunit">
    <text evidence="5 16">Homodimer.</text>
</comment>
<evidence type="ECO:0000256" key="12">
    <source>
        <dbReference type="ARBA" id="ARBA00022958"/>
    </source>
</evidence>
<feature type="binding site" evidence="16">
    <location>
        <begin position="35"/>
        <end position="42"/>
    </location>
    <ligand>
        <name>ATP</name>
        <dbReference type="ChEBI" id="CHEBI:30616"/>
    </ligand>
</feature>
<feature type="binding site" evidence="16">
    <location>
        <position position="136"/>
    </location>
    <ligand>
        <name>substrate</name>
    </ligand>
</feature>
<dbReference type="GO" id="GO:0015937">
    <property type="term" value="P:coenzyme A biosynthetic process"/>
    <property type="evidence" value="ECO:0007669"/>
    <property type="project" value="UniProtKB-UniRule"/>
</dbReference>
<feature type="active site" description="Proton acceptor" evidence="16">
    <location>
        <position position="145"/>
    </location>
</feature>
<name>A0A2K2UDC5_9ACTN</name>